<evidence type="ECO:0000259" key="1">
    <source>
        <dbReference type="Pfam" id="PF03703"/>
    </source>
</evidence>
<protein>
    <recommendedName>
        <fullName evidence="1">YdbS-like PH domain-containing protein</fullName>
    </recommendedName>
</protein>
<comment type="caution">
    <text evidence="2">The sequence shown here is derived from an EMBL/GenBank/DDBJ whole genome shotgun (WGS) entry which is preliminary data.</text>
</comment>
<organism evidence="2 3">
    <name type="scientific">Acrasis kona</name>
    <dbReference type="NCBI Taxonomy" id="1008807"/>
    <lineage>
        <taxon>Eukaryota</taxon>
        <taxon>Discoba</taxon>
        <taxon>Heterolobosea</taxon>
        <taxon>Tetramitia</taxon>
        <taxon>Eutetramitia</taxon>
        <taxon>Acrasidae</taxon>
        <taxon>Acrasis</taxon>
    </lineage>
</organism>
<dbReference type="Proteomes" id="UP001431209">
    <property type="component" value="Unassembled WGS sequence"/>
</dbReference>
<reference evidence="2 3" key="1">
    <citation type="submission" date="2024-03" db="EMBL/GenBank/DDBJ databases">
        <title>The Acrasis kona genome and developmental transcriptomes reveal deep origins of eukaryotic multicellular pathways.</title>
        <authorList>
            <person name="Sheikh S."/>
            <person name="Fu C.-J."/>
            <person name="Brown M.W."/>
            <person name="Baldauf S.L."/>
        </authorList>
    </citation>
    <scope>NUCLEOTIDE SEQUENCE [LARGE SCALE GENOMIC DNA]</scope>
    <source>
        <strain evidence="2 3">ATCC MYA-3509</strain>
    </source>
</reference>
<evidence type="ECO:0000313" key="2">
    <source>
        <dbReference type="EMBL" id="KAL0489094.1"/>
    </source>
</evidence>
<proteinExistence type="predicted"/>
<gene>
    <name evidence="2" type="ORF">AKO1_009027</name>
</gene>
<feature type="domain" description="YdbS-like PH" evidence="1">
    <location>
        <begin position="31"/>
        <end position="108"/>
    </location>
</feature>
<dbReference type="EMBL" id="JAOPGA020001514">
    <property type="protein sequence ID" value="KAL0489094.1"/>
    <property type="molecule type" value="Genomic_DNA"/>
</dbReference>
<evidence type="ECO:0000313" key="3">
    <source>
        <dbReference type="Proteomes" id="UP001431209"/>
    </source>
</evidence>
<dbReference type="AlphaFoldDB" id="A0AAW2ZID2"/>
<sequence length="120" mass="13728">MNTLLKEPLRGEVIFQGKPSILGGLIARLKGHKYRITSRNIEIRTGVINGTVDNVELWRIRDVRFLPSVVGGCVNFGTIVIFLDDESYYSEHRLHGIGRNVFEKLENFVREIKTEGENEK</sequence>
<accession>A0AAW2ZID2</accession>
<name>A0AAW2ZID2_9EUKA</name>
<dbReference type="InterPro" id="IPR005182">
    <property type="entry name" value="YdbS-like_PH"/>
</dbReference>
<dbReference type="Pfam" id="PF03703">
    <property type="entry name" value="bPH_2"/>
    <property type="match status" value="1"/>
</dbReference>
<keyword evidence="3" id="KW-1185">Reference proteome</keyword>